<dbReference type="InterPro" id="IPR024020">
    <property type="entry name" value="Anit_sigma_mycothiol_RsrA"/>
</dbReference>
<protein>
    <submittedName>
        <fullName evidence="4">Anti-sigma factor RsrA</fullName>
    </submittedName>
</protein>
<evidence type="ECO:0000313" key="4">
    <source>
        <dbReference type="EMBL" id="GAA5519721.1"/>
    </source>
</evidence>
<organism evidence="4 5">
    <name type="scientific">Demequina sediminis</name>
    <dbReference type="NCBI Taxonomy" id="1930058"/>
    <lineage>
        <taxon>Bacteria</taxon>
        <taxon>Bacillati</taxon>
        <taxon>Actinomycetota</taxon>
        <taxon>Actinomycetes</taxon>
        <taxon>Micrococcales</taxon>
        <taxon>Demequinaceae</taxon>
        <taxon>Demequina</taxon>
    </lineage>
</organism>
<sequence length="83" mass="9664">MPKPECEEALDRLFEYIDHELPEEEIHRIGEHLKECPPCEAEHKINEKIKRLVNRTGHDVAPEDLRDRILMTIRAARPDVGGN</sequence>
<dbReference type="NCBIfam" id="TIGR03988">
    <property type="entry name" value="antisig_RsrA"/>
    <property type="match status" value="1"/>
</dbReference>
<gene>
    <name evidence="4" type="primary">rsrA</name>
    <name evidence="4" type="ORF">Lsed01_02174</name>
</gene>
<accession>A0ABP9WLY6</accession>
<evidence type="ECO:0000256" key="1">
    <source>
        <dbReference type="ARBA" id="ARBA00023015"/>
    </source>
</evidence>
<evidence type="ECO:0000259" key="3">
    <source>
        <dbReference type="Pfam" id="PF13490"/>
    </source>
</evidence>
<dbReference type="Gene3D" id="1.10.10.1320">
    <property type="entry name" value="Anti-sigma factor, zinc-finger domain"/>
    <property type="match status" value="1"/>
</dbReference>
<evidence type="ECO:0000256" key="2">
    <source>
        <dbReference type="ARBA" id="ARBA00023163"/>
    </source>
</evidence>
<dbReference type="Pfam" id="PF13490">
    <property type="entry name" value="zf-HC2"/>
    <property type="match status" value="1"/>
</dbReference>
<keyword evidence="2" id="KW-0804">Transcription</keyword>
<dbReference type="InterPro" id="IPR041916">
    <property type="entry name" value="Anti_sigma_zinc_sf"/>
</dbReference>
<proteinExistence type="predicted"/>
<dbReference type="InterPro" id="IPR027383">
    <property type="entry name" value="Znf_put"/>
</dbReference>
<comment type="caution">
    <text evidence="4">The sequence shown here is derived from an EMBL/GenBank/DDBJ whole genome shotgun (WGS) entry which is preliminary data.</text>
</comment>
<keyword evidence="5" id="KW-1185">Reference proteome</keyword>
<keyword evidence="1" id="KW-0805">Transcription regulation</keyword>
<dbReference type="EMBL" id="BAABRR010000012">
    <property type="protein sequence ID" value="GAA5519721.1"/>
    <property type="molecule type" value="Genomic_DNA"/>
</dbReference>
<evidence type="ECO:0000313" key="5">
    <source>
        <dbReference type="Proteomes" id="UP001426770"/>
    </source>
</evidence>
<dbReference type="RefSeq" id="WP_286215241.1">
    <property type="nucleotide sequence ID" value="NZ_AP027736.1"/>
</dbReference>
<reference evidence="4 5" key="1">
    <citation type="submission" date="2024-02" db="EMBL/GenBank/DDBJ databases">
        <title>Lysinimicrobium sediminis NBRC 112286.</title>
        <authorList>
            <person name="Ichikawa N."/>
            <person name="Katano-Makiyama Y."/>
            <person name="Hidaka K."/>
        </authorList>
    </citation>
    <scope>NUCLEOTIDE SEQUENCE [LARGE SCALE GENOMIC DNA]</scope>
    <source>
        <strain evidence="4 5">NBRC 112286</strain>
    </source>
</reference>
<name>A0ABP9WLY6_9MICO</name>
<dbReference type="Proteomes" id="UP001426770">
    <property type="component" value="Unassembled WGS sequence"/>
</dbReference>
<feature type="domain" description="Putative zinc-finger" evidence="3">
    <location>
        <begin position="6"/>
        <end position="39"/>
    </location>
</feature>